<dbReference type="EMBL" id="BIFH01000034">
    <property type="protein sequence ID" value="GCD99657.1"/>
    <property type="molecule type" value="Genomic_DNA"/>
</dbReference>
<dbReference type="Gene3D" id="1.10.30.50">
    <property type="match status" value="1"/>
</dbReference>
<reference evidence="4 5" key="1">
    <citation type="submission" date="2018-12" db="EMBL/GenBank/DDBJ databases">
        <title>Draft genome sequence of Embleya hyalina NBRC 13850T.</title>
        <authorList>
            <person name="Komaki H."/>
            <person name="Hosoyama A."/>
            <person name="Kimura A."/>
            <person name="Ichikawa N."/>
            <person name="Tamura T."/>
        </authorList>
    </citation>
    <scope>NUCLEOTIDE SEQUENCE [LARGE SCALE GENOMIC DNA]</scope>
    <source>
        <strain evidence="4 5">NBRC 13850</strain>
    </source>
</reference>
<dbReference type="Proteomes" id="UP000286931">
    <property type="component" value="Unassembled WGS sequence"/>
</dbReference>
<dbReference type="OrthoDB" id="4464809at2"/>
<dbReference type="Pfam" id="PF26340">
    <property type="entry name" value="DNA-SBD_ScoMcrA"/>
    <property type="match status" value="1"/>
</dbReference>
<keyword evidence="5" id="KW-1185">Reference proteome</keyword>
<evidence type="ECO:0000256" key="1">
    <source>
        <dbReference type="SAM" id="MobiDB-lite"/>
    </source>
</evidence>
<dbReference type="InterPro" id="IPR003615">
    <property type="entry name" value="HNH_nuc"/>
</dbReference>
<evidence type="ECO:0000313" key="4">
    <source>
        <dbReference type="EMBL" id="GCD99657.1"/>
    </source>
</evidence>
<name>A0A401YYG7_9ACTN</name>
<dbReference type="RefSeq" id="WP_126641449.1">
    <property type="nucleotide sequence ID" value="NZ_BIFH01000034.1"/>
</dbReference>
<gene>
    <name evidence="4" type="ORF">EHYA_07379</name>
</gene>
<evidence type="ECO:0000259" key="3">
    <source>
        <dbReference type="Pfam" id="PF26340"/>
    </source>
</evidence>
<accession>A0A401YYG7</accession>
<dbReference type="InterPro" id="IPR058813">
    <property type="entry name" value="DNA-SBD_ScoMcrA"/>
</dbReference>
<dbReference type="CDD" id="cd00085">
    <property type="entry name" value="HNHc"/>
    <property type="match status" value="1"/>
</dbReference>
<evidence type="ECO:0000313" key="5">
    <source>
        <dbReference type="Proteomes" id="UP000286931"/>
    </source>
</evidence>
<organism evidence="4 5">
    <name type="scientific">Embleya hyalina</name>
    <dbReference type="NCBI Taxonomy" id="516124"/>
    <lineage>
        <taxon>Bacteria</taxon>
        <taxon>Bacillati</taxon>
        <taxon>Actinomycetota</taxon>
        <taxon>Actinomycetes</taxon>
        <taxon>Kitasatosporales</taxon>
        <taxon>Streptomycetaceae</taxon>
        <taxon>Embleya</taxon>
    </lineage>
</organism>
<evidence type="ECO:0000259" key="2">
    <source>
        <dbReference type="Pfam" id="PF13391"/>
    </source>
</evidence>
<sequence length="337" mass="36832">MTIGEGALSSAPEAKFLGKSAASVPANTTLLRLRNMRLHRAADMPVSLHKPITLMWALGRIACEEHHQVRWVQFRDEVSPLLDKFGHEKSGVTPENPVWYLRTDGIWEVDGLTTADDRVPSVARLDAVNPLVGFTAEAAADLGAPDVRAAAVGYLLTRYFSHADQNALLARTRIAPNDATDPSTTKVPVPGTGATDEGVPPGKTSTKTTRFKRDPAFVRYLKDLYDNRCQVCDATMRAIDGRSRSEGAHVRALQEGGPDSMDNLLVMCATHHVEFDALAIHVTDQGDVVATDTGETEAHLTFRPGHGVNLEHLRYHRALCVRDEHPDIPQPPHKGPL</sequence>
<feature type="region of interest" description="Disordered" evidence="1">
    <location>
        <begin position="176"/>
        <end position="208"/>
    </location>
</feature>
<feature type="domain" description="HNH nuclease" evidence="2">
    <location>
        <begin position="229"/>
        <end position="282"/>
    </location>
</feature>
<evidence type="ECO:0008006" key="6">
    <source>
        <dbReference type="Google" id="ProtNLM"/>
    </source>
</evidence>
<feature type="domain" description="ScoMcrA-like DNA sulfur-binding" evidence="3">
    <location>
        <begin position="28"/>
        <end position="175"/>
    </location>
</feature>
<comment type="caution">
    <text evidence="4">The sequence shown here is derived from an EMBL/GenBank/DDBJ whole genome shotgun (WGS) entry which is preliminary data.</text>
</comment>
<dbReference type="Pfam" id="PF13391">
    <property type="entry name" value="HNH_2"/>
    <property type="match status" value="1"/>
</dbReference>
<dbReference type="AlphaFoldDB" id="A0A401YYG7"/>
<protein>
    <recommendedName>
        <fullName evidence="6">HNH nuclease domain-containing protein</fullName>
    </recommendedName>
</protein>
<proteinExistence type="predicted"/>